<gene>
    <name evidence="2" type="ORF">VNI00_018497</name>
</gene>
<evidence type="ECO:0000313" key="2">
    <source>
        <dbReference type="EMBL" id="KAK7017936.1"/>
    </source>
</evidence>
<proteinExistence type="predicted"/>
<evidence type="ECO:0008006" key="4">
    <source>
        <dbReference type="Google" id="ProtNLM"/>
    </source>
</evidence>
<reference evidence="2 3" key="1">
    <citation type="submission" date="2024-01" db="EMBL/GenBank/DDBJ databases">
        <title>A draft genome for a cacao thread blight-causing isolate of Paramarasmius palmivorus.</title>
        <authorList>
            <person name="Baruah I.K."/>
            <person name="Bukari Y."/>
            <person name="Amoako-Attah I."/>
            <person name="Meinhardt L.W."/>
            <person name="Bailey B.A."/>
            <person name="Cohen S.P."/>
        </authorList>
    </citation>
    <scope>NUCLEOTIDE SEQUENCE [LARGE SCALE GENOMIC DNA]</scope>
    <source>
        <strain evidence="2 3">GH-12</strain>
    </source>
</reference>
<name>A0AAW0B0N2_9AGAR</name>
<accession>A0AAW0B0N2</accession>
<protein>
    <recommendedName>
        <fullName evidence="4">JmjC domain-containing protein</fullName>
    </recommendedName>
</protein>
<organism evidence="2 3">
    <name type="scientific">Paramarasmius palmivorus</name>
    <dbReference type="NCBI Taxonomy" id="297713"/>
    <lineage>
        <taxon>Eukaryota</taxon>
        <taxon>Fungi</taxon>
        <taxon>Dikarya</taxon>
        <taxon>Basidiomycota</taxon>
        <taxon>Agaricomycotina</taxon>
        <taxon>Agaricomycetes</taxon>
        <taxon>Agaricomycetidae</taxon>
        <taxon>Agaricales</taxon>
        <taxon>Marasmiineae</taxon>
        <taxon>Marasmiaceae</taxon>
        <taxon>Paramarasmius</taxon>
    </lineage>
</organism>
<dbReference type="AlphaFoldDB" id="A0AAW0B0N2"/>
<sequence>MTEDPFFTLDPSAAPLLQEMPWSTSFITNTNDRLALLPDDLQGAAGGLLEAFTKAQENDVYRELLLGSQAFSPNMKRAGPFAATLFAFRFLDLACLVHSTDEELCVVQRLIGRSCFGGDTGKLKGLATLTTQSGWPKVIEDVHRLFHNRDDSVPISTLSDEELASGTRQQLVCAAFRQLSTLRKRSGDIVLQNHLYNLEAAAFYINWMLQGHWDLPIKTKDLLDRLKTAAEGLDLNNVDSVSADVSSYPDITKLRQPLFMALSVSPLMLLADISIMTCNISRLQLLRAWFHVGNVRPPVLRKVELCLWRELFSMARGLKSSTTALRSFLDESVPLLPDAFSERDFFMTGNGTSTAVPPGIAYDTANTTRNPDGGLEVANTMLHQFLLPFAQNVKDKDDQEAPCSAGSPSLPGLSAVPCLYPSSGCTCADLAHELSSNNHGPIDGTPTSLTPPPTTDASGDTDVDQDIGDLLDEIDADQVSSPLRSDNVRVHAESTDPRMSDQSPVSPVLADASETLADIINKASTVGATPIQTSAKADSKKRKAPFSTVDSVPAPPGGTTSRVLRPRKPVTVVTAIRSTATSLPATKRRRPLHREVNVAEAVTSVFNPATDKKRVRGEIHYIFSLHGRRLMYQPAMHAGSKDTHRAAVRDLESLLLRVNDSQRRRGLRDLSKRLTFSDNEGMTALAGSFRGTTTAGIRMLPRREFLQLDKAGSLPALLAEYSLYVPGSSARSVAVEALMLSMIGSCTALREAHDLSLRDDTADPNDEIVLASFNDFLSEASKGELGKSLNFLDVPASDSRHATLSIASNMYSHRYTSALPAYNWGNNQVPNGDLFWHLLANGNAYHTAHIDANGFGTELVVEAGIKLVFIGSSEEHDPFFMARIDAFSTFELDMSGPDSRDLGLLLMFPGDRFFMRPCTPHYVVTLEPALCHGAHFYSVPSMDRTVWALIHTFFREELITNTSHFVYHGIMERMMSHWHDVIVNNTSEYLRMCSPGSSTIDHVPNIATLEGISLLLSLIALTELGTLLVPNRHATGRIPQDIDDIYANARSLGGEIVETIGRHLNVTAAGVTYPFSSLARSCVIQMLVATVRIADSASHGIRSHSFRQFLFSDIARDPSLLSMVTSLLNRNDVLIDGVLKLTYDDCDSLRWSLLDAMSGVCTLVVDPDPRHVPANAPPASNLDVGVRETKRRRIKSKAYIDDE</sequence>
<feature type="region of interest" description="Disordered" evidence="1">
    <location>
        <begin position="438"/>
        <end position="505"/>
    </location>
</feature>
<dbReference type="Proteomes" id="UP001383192">
    <property type="component" value="Unassembled WGS sequence"/>
</dbReference>
<evidence type="ECO:0000313" key="3">
    <source>
        <dbReference type="Proteomes" id="UP001383192"/>
    </source>
</evidence>
<feature type="compositionally biased region" description="Acidic residues" evidence="1">
    <location>
        <begin position="459"/>
        <end position="476"/>
    </location>
</feature>
<evidence type="ECO:0000256" key="1">
    <source>
        <dbReference type="SAM" id="MobiDB-lite"/>
    </source>
</evidence>
<keyword evidence="3" id="KW-1185">Reference proteome</keyword>
<dbReference type="EMBL" id="JAYKXP010000241">
    <property type="protein sequence ID" value="KAK7017936.1"/>
    <property type="molecule type" value="Genomic_DNA"/>
</dbReference>
<comment type="caution">
    <text evidence="2">The sequence shown here is derived from an EMBL/GenBank/DDBJ whole genome shotgun (WGS) entry which is preliminary data.</text>
</comment>
<feature type="compositionally biased region" description="Basic and acidic residues" evidence="1">
    <location>
        <begin position="486"/>
        <end position="499"/>
    </location>
</feature>
<feature type="region of interest" description="Disordered" evidence="1">
    <location>
        <begin position="531"/>
        <end position="563"/>
    </location>
</feature>